<feature type="compositionally biased region" description="Basic and acidic residues" evidence="1">
    <location>
        <begin position="57"/>
        <end position="71"/>
    </location>
</feature>
<evidence type="ECO:0000256" key="1">
    <source>
        <dbReference type="SAM" id="MobiDB-lite"/>
    </source>
</evidence>
<reference evidence="2" key="1">
    <citation type="submission" date="2017-07" db="EMBL/GenBank/DDBJ databases">
        <title>Taro Niue Genome Assembly and Annotation.</title>
        <authorList>
            <person name="Atibalentja N."/>
            <person name="Keating K."/>
            <person name="Fields C.J."/>
        </authorList>
    </citation>
    <scope>NUCLEOTIDE SEQUENCE</scope>
    <source>
        <strain evidence="2">Niue_2</strain>
        <tissue evidence="2">Leaf</tissue>
    </source>
</reference>
<feature type="region of interest" description="Disordered" evidence="1">
    <location>
        <begin position="56"/>
        <end position="143"/>
    </location>
</feature>
<proteinExistence type="predicted"/>
<keyword evidence="3" id="KW-1185">Reference proteome</keyword>
<protein>
    <submittedName>
        <fullName evidence="2">Uncharacterized protein</fullName>
    </submittedName>
</protein>
<gene>
    <name evidence="2" type="ORF">Taro_040628</name>
</gene>
<feature type="non-terminal residue" evidence="2">
    <location>
        <position position="1"/>
    </location>
</feature>
<sequence length="211" mass="23034">MGLGLRCRSSSQYVVNMRCRGGSQRAVRGDDERHVAVKENERGRGGALVLLRCAQSKTDEQGRGARRDGVLVKDNLQTETTASKRRRAAEHGGESGASKSTAWGTQGGTWRRRRTAQEADAERTRARWGGEQQAKHRGDCGRLSAGGAQIRLQIDDLNRESSVGVRRERRGCGPHAGEQGRRHTSKQGRPRPRVTADDAAEMAGICLALIP</sequence>
<name>A0A843WV37_COLES</name>
<feature type="compositionally biased region" description="Basic and acidic residues" evidence="1">
    <location>
        <begin position="115"/>
        <end position="125"/>
    </location>
</feature>
<accession>A0A843WV37</accession>
<feature type="compositionally biased region" description="Basic residues" evidence="1">
    <location>
        <begin position="182"/>
        <end position="192"/>
    </location>
</feature>
<organism evidence="2 3">
    <name type="scientific">Colocasia esculenta</name>
    <name type="common">Wild taro</name>
    <name type="synonym">Arum esculentum</name>
    <dbReference type="NCBI Taxonomy" id="4460"/>
    <lineage>
        <taxon>Eukaryota</taxon>
        <taxon>Viridiplantae</taxon>
        <taxon>Streptophyta</taxon>
        <taxon>Embryophyta</taxon>
        <taxon>Tracheophyta</taxon>
        <taxon>Spermatophyta</taxon>
        <taxon>Magnoliopsida</taxon>
        <taxon>Liliopsida</taxon>
        <taxon>Araceae</taxon>
        <taxon>Aroideae</taxon>
        <taxon>Colocasieae</taxon>
        <taxon>Colocasia</taxon>
    </lineage>
</organism>
<comment type="caution">
    <text evidence="2">The sequence shown here is derived from an EMBL/GenBank/DDBJ whole genome shotgun (WGS) entry which is preliminary data.</text>
</comment>
<dbReference type="EMBL" id="NMUH01003951">
    <property type="protein sequence ID" value="MQM07784.1"/>
    <property type="molecule type" value="Genomic_DNA"/>
</dbReference>
<evidence type="ECO:0000313" key="3">
    <source>
        <dbReference type="Proteomes" id="UP000652761"/>
    </source>
</evidence>
<dbReference type="AlphaFoldDB" id="A0A843WV37"/>
<evidence type="ECO:0000313" key="2">
    <source>
        <dbReference type="EMBL" id="MQM07784.1"/>
    </source>
</evidence>
<feature type="region of interest" description="Disordered" evidence="1">
    <location>
        <begin position="161"/>
        <end position="197"/>
    </location>
</feature>
<dbReference type="Proteomes" id="UP000652761">
    <property type="component" value="Unassembled WGS sequence"/>
</dbReference>